<sequence length="66" mass="7315">MFINKKMFSGALSRLDPYTKLAAASASLSLTLSSFISTLLQGVISQHVVDATATWHLRRSTSFRQR</sequence>
<evidence type="ECO:0000313" key="1">
    <source>
        <dbReference type="EMBL" id="KAG5380019.1"/>
    </source>
</evidence>
<organism evidence="1 2">
    <name type="scientific">Brassica rapa subsp. trilocularis</name>
    <dbReference type="NCBI Taxonomy" id="1813537"/>
    <lineage>
        <taxon>Eukaryota</taxon>
        <taxon>Viridiplantae</taxon>
        <taxon>Streptophyta</taxon>
        <taxon>Embryophyta</taxon>
        <taxon>Tracheophyta</taxon>
        <taxon>Spermatophyta</taxon>
        <taxon>Magnoliopsida</taxon>
        <taxon>eudicotyledons</taxon>
        <taxon>Gunneridae</taxon>
        <taxon>Pentapetalae</taxon>
        <taxon>rosids</taxon>
        <taxon>malvids</taxon>
        <taxon>Brassicales</taxon>
        <taxon>Brassicaceae</taxon>
        <taxon>Brassiceae</taxon>
        <taxon>Brassica</taxon>
    </lineage>
</organism>
<accession>A0ABQ7L094</accession>
<gene>
    <name evidence="1" type="primary">A07g507140.1_BraROA</name>
    <name evidence="1" type="ORF">IGI04_027861</name>
</gene>
<comment type="caution">
    <text evidence="1">The sequence shown here is derived from an EMBL/GenBank/DDBJ whole genome shotgun (WGS) entry which is preliminary data.</text>
</comment>
<dbReference type="EMBL" id="JADBGQ010000009">
    <property type="protein sequence ID" value="KAG5380019.1"/>
    <property type="molecule type" value="Genomic_DNA"/>
</dbReference>
<proteinExistence type="predicted"/>
<protein>
    <recommendedName>
        <fullName evidence="3">CASP-like protein</fullName>
    </recommendedName>
</protein>
<name>A0ABQ7L094_BRACM</name>
<reference evidence="1 2" key="1">
    <citation type="submission" date="2021-03" db="EMBL/GenBank/DDBJ databases">
        <authorList>
            <person name="King G.J."/>
            <person name="Bancroft I."/>
            <person name="Baten A."/>
            <person name="Bloomfield J."/>
            <person name="Borpatragohain P."/>
            <person name="He Z."/>
            <person name="Irish N."/>
            <person name="Irwin J."/>
            <person name="Liu K."/>
            <person name="Mauleon R.P."/>
            <person name="Moore J."/>
            <person name="Morris R."/>
            <person name="Ostergaard L."/>
            <person name="Wang B."/>
            <person name="Wells R."/>
        </authorList>
    </citation>
    <scope>NUCLEOTIDE SEQUENCE [LARGE SCALE GENOMIC DNA]</scope>
    <source>
        <strain evidence="1">R-o-18</strain>
        <tissue evidence="1">Leaf</tissue>
    </source>
</reference>
<evidence type="ECO:0000313" key="2">
    <source>
        <dbReference type="Proteomes" id="UP000823674"/>
    </source>
</evidence>
<dbReference type="Proteomes" id="UP000823674">
    <property type="component" value="Chromosome A07"/>
</dbReference>
<evidence type="ECO:0008006" key="3">
    <source>
        <dbReference type="Google" id="ProtNLM"/>
    </source>
</evidence>
<keyword evidence="2" id="KW-1185">Reference proteome</keyword>